<keyword evidence="3" id="KW-1185">Reference proteome</keyword>
<organism evidence="2 3">
    <name type="scientific">Calidithermus terrae</name>
    <dbReference type="NCBI Taxonomy" id="1408545"/>
    <lineage>
        <taxon>Bacteria</taxon>
        <taxon>Thermotogati</taxon>
        <taxon>Deinococcota</taxon>
        <taxon>Deinococci</taxon>
        <taxon>Thermales</taxon>
        <taxon>Thermaceae</taxon>
        <taxon>Calidithermus</taxon>
    </lineage>
</organism>
<accession>A0A399EKZ1</accession>
<dbReference type="PANTHER" id="PTHR46546">
    <property type="entry name" value="SHEWANELLA-LIKE PROTEIN PHOSPHATASE 1"/>
    <property type="match status" value="1"/>
</dbReference>
<proteinExistence type="predicted"/>
<feature type="domain" description="Calcineurin-like phosphoesterase" evidence="1">
    <location>
        <begin position="4"/>
        <end position="217"/>
    </location>
</feature>
<evidence type="ECO:0000313" key="3">
    <source>
        <dbReference type="Proteomes" id="UP000265715"/>
    </source>
</evidence>
<dbReference type="SUPFAM" id="SSF56300">
    <property type="entry name" value="Metallo-dependent phosphatases"/>
    <property type="match status" value="1"/>
</dbReference>
<dbReference type="EMBL" id="QXDL01000101">
    <property type="protein sequence ID" value="RIH83062.1"/>
    <property type="molecule type" value="Genomic_DNA"/>
</dbReference>
<comment type="caution">
    <text evidence="2">The sequence shown here is derived from an EMBL/GenBank/DDBJ whole genome shotgun (WGS) entry which is preliminary data.</text>
</comment>
<dbReference type="AlphaFoldDB" id="A0A399EKZ1"/>
<dbReference type="EC" id="3.6.1.41" evidence="2"/>
<evidence type="ECO:0000259" key="1">
    <source>
        <dbReference type="Pfam" id="PF00149"/>
    </source>
</evidence>
<dbReference type="OrthoDB" id="384253at2"/>
<dbReference type="Pfam" id="PF00149">
    <property type="entry name" value="Metallophos"/>
    <property type="match status" value="1"/>
</dbReference>
<reference evidence="2 3" key="1">
    <citation type="submission" date="2018-08" db="EMBL/GenBank/DDBJ databases">
        <title>Meiothermus terrae DSM 26712 genome sequencing project.</title>
        <authorList>
            <person name="Da Costa M.S."/>
            <person name="Albuquerque L."/>
            <person name="Raposo P."/>
            <person name="Froufe H.J.C."/>
            <person name="Barroso C.S."/>
            <person name="Egas C."/>
        </authorList>
    </citation>
    <scope>NUCLEOTIDE SEQUENCE [LARGE SCALE GENOMIC DNA]</scope>
    <source>
        <strain evidence="2 3">DSM 26712</strain>
    </source>
</reference>
<keyword evidence="2" id="KW-0378">Hydrolase</keyword>
<gene>
    <name evidence="2" type="primary">apaH</name>
    <name evidence="2" type="ORF">Mterra_02413</name>
</gene>
<dbReference type="Gene3D" id="3.60.21.10">
    <property type="match status" value="1"/>
</dbReference>
<dbReference type="InterPro" id="IPR029052">
    <property type="entry name" value="Metallo-depent_PP-like"/>
</dbReference>
<name>A0A399EKZ1_9DEIN</name>
<evidence type="ECO:0000313" key="2">
    <source>
        <dbReference type="EMBL" id="RIH83062.1"/>
    </source>
</evidence>
<protein>
    <submittedName>
        <fullName evidence="2">Bis(5'-nucleosyl)-tetraphosphatase, symmetrical</fullName>
        <ecNumber evidence="2">3.6.1.41</ecNumber>
    </submittedName>
</protein>
<dbReference type="Proteomes" id="UP000265715">
    <property type="component" value="Unassembled WGS sequence"/>
</dbReference>
<dbReference type="GO" id="GO:0008803">
    <property type="term" value="F:bis(5'-nucleosyl)-tetraphosphatase (symmetrical) activity"/>
    <property type="evidence" value="ECO:0007669"/>
    <property type="project" value="UniProtKB-EC"/>
</dbReference>
<sequence length="259" mass="28757">MDCVVGDVHGCLPALVALLQRAGLLGPRAEWTGGESRLWLLGDYTDRGPDGVGVIELLMRLEEQAYRAGGAVHALLGNHDVLLLEAYHFPDAPSGFRHDGITLTFRELWLRARGQPADLERLRPEHAEWLARRPALARVEGTLLMHADSDFYLEYGSSLGEINANIRAVLQSRDPARWDRLEERFASRMAFWNGGAPKARGLLALLGAGRLVHGHTPICSVLERHPEEVREPLVYAEGLCVNLDHCLYQGGPGFVYRLD</sequence>
<dbReference type="PANTHER" id="PTHR46546:SF4">
    <property type="entry name" value="SHEWANELLA-LIKE PROTEIN PHOSPHATASE 1"/>
    <property type="match status" value="1"/>
</dbReference>
<dbReference type="RefSeq" id="WP_119315442.1">
    <property type="nucleotide sequence ID" value="NZ_QXDL01000101.1"/>
</dbReference>
<dbReference type="InterPro" id="IPR004843">
    <property type="entry name" value="Calcineurin-like_PHP"/>
</dbReference>